<feature type="transmembrane region" description="Helical" evidence="1">
    <location>
        <begin position="171"/>
        <end position="194"/>
    </location>
</feature>
<keyword evidence="5" id="KW-1185">Reference proteome</keyword>
<evidence type="ECO:0000259" key="2">
    <source>
        <dbReference type="Pfam" id="PF01757"/>
    </source>
</evidence>
<proteinExistence type="predicted"/>
<feature type="transmembrane region" description="Helical" evidence="1">
    <location>
        <begin position="315"/>
        <end position="335"/>
    </location>
</feature>
<reference evidence="4 5" key="1">
    <citation type="submission" date="2020-05" db="EMBL/GenBank/DDBJ databases">
        <title>Parvularcula mediterraneae sp. nov., isolated from polypropylene straw from shallow seawater of the seashore of Laganas in Zakynthos island, Greece.</title>
        <authorList>
            <person name="Szabo I."/>
            <person name="Al-Omari J."/>
            <person name="Rado J."/>
            <person name="Szerdahelyi G.S."/>
        </authorList>
    </citation>
    <scope>NUCLEOTIDE SEQUENCE [LARGE SCALE GENOMIC DNA]</scope>
    <source>
        <strain evidence="4 5">ZS-1/3</strain>
    </source>
</reference>
<feature type="transmembrane region" description="Helical" evidence="1">
    <location>
        <begin position="200"/>
        <end position="218"/>
    </location>
</feature>
<dbReference type="InterPro" id="IPR050879">
    <property type="entry name" value="Acyltransferase_3"/>
</dbReference>
<feature type="transmembrane region" description="Helical" evidence="1">
    <location>
        <begin position="277"/>
        <end position="295"/>
    </location>
</feature>
<feature type="domain" description="Acyltransferase 3" evidence="2">
    <location>
        <begin position="11"/>
        <end position="329"/>
    </location>
</feature>
<dbReference type="PANTHER" id="PTHR23028:SF53">
    <property type="entry name" value="ACYL_TRANSF_3 DOMAIN-CONTAINING PROTEIN"/>
    <property type="match status" value="1"/>
</dbReference>
<feature type="transmembrane region" description="Helical" evidence="1">
    <location>
        <begin position="350"/>
        <end position="370"/>
    </location>
</feature>
<dbReference type="GO" id="GO:0016747">
    <property type="term" value="F:acyltransferase activity, transferring groups other than amino-acyl groups"/>
    <property type="evidence" value="ECO:0007669"/>
    <property type="project" value="InterPro"/>
</dbReference>
<feature type="transmembrane region" description="Helical" evidence="1">
    <location>
        <begin position="36"/>
        <end position="56"/>
    </location>
</feature>
<organism evidence="4 5">
    <name type="scientific">Parvularcula mediterranea</name>
    <dbReference type="NCBI Taxonomy" id="2732508"/>
    <lineage>
        <taxon>Bacteria</taxon>
        <taxon>Pseudomonadati</taxon>
        <taxon>Pseudomonadota</taxon>
        <taxon>Alphaproteobacteria</taxon>
        <taxon>Parvularculales</taxon>
        <taxon>Parvularculaceae</taxon>
        <taxon>Parvularcula</taxon>
    </lineage>
</organism>
<accession>A0A7Y3RMN2</accession>
<evidence type="ECO:0000256" key="1">
    <source>
        <dbReference type="SAM" id="Phobius"/>
    </source>
</evidence>
<dbReference type="Pfam" id="PF19040">
    <property type="entry name" value="SGNH"/>
    <property type="match status" value="1"/>
</dbReference>
<protein>
    <submittedName>
        <fullName evidence="4">Acyltransferase family protein</fullName>
    </submittedName>
</protein>
<dbReference type="InterPro" id="IPR002656">
    <property type="entry name" value="Acyl_transf_3_dom"/>
</dbReference>
<feature type="transmembrane region" description="Helical" evidence="1">
    <location>
        <begin position="77"/>
        <end position="97"/>
    </location>
</feature>
<feature type="transmembrane region" description="Helical" evidence="1">
    <location>
        <begin position="147"/>
        <end position="164"/>
    </location>
</feature>
<sequence>MVPTATKYRSDIDGLRAIAVLLVIFFHAGFKTLSGGFVGVDVFFVISGFLITRIIASEIDQKSFSFANFYLRRARRLLPAFYGMLLVTLIVGAMIMLPSELEDLGETSLAAIFFSSNVYFWQTTGYFTTTAEFNPLLHMWSLSVEEQFYIVLPPLMLLLFALKVPRLPAFWVMAVGSLLISAVTVYTHLWGAYFLLPSRAWQLLAGGILGLHAVGTGVSNRTSEGIGWAGLAAIMVAAFGFDSETRFPGLAALLPTLGAVAMIHAGGREGSALGKLLGHKVLVTIGLASYSLYLWHWPVLAYIRLYNSSVDLPLILSFASLVPIFGLGFLSWRFIEQPFRKKQQVSDKGITLSAIAASLVLVGGASVFAVSEGLPGRIPPAAQTFAKYEPTPLLRERCMRLAPSDIPSSDCFEAARTSGVLLWGDSHGAALAQGRFDQPAFDFGFIGTAGCPPLLGAWRPDFGNRAACTARLDQVAELLETSDDIDTVLIASRWPLAVEGTRMEAEGGSPYLFVDQEQSRPGADNPGIVARGLARSIAAAKARERNVVLIGPVPEVGVDVPKTLARREIFGSRRTIEPAISEVLERQRSSYRILCDQAETTGARLVFPHLLLCSDSDCRVREGESVLYVDDDHVSKEGAHLILERISDVLEGGQDDRAYCQTLEAKPGSAR</sequence>
<gene>
    <name evidence="4" type="ORF">HK107_11225</name>
</gene>
<dbReference type="RefSeq" id="WP_173199784.1">
    <property type="nucleotide sequence ID" value="NZ_JABFCX010000003.1"/>
</dbReference>
<comment type="caution">
    <text evidence="4">The sequence shown here is derived from an EMBL/GenBank/DDBJ whole genome shotgun (WGS) entry which is preliminary data.</text>
</comment>
<feature type="transmembrane region" description="Helical" evidence="1">
    <location>
        <begin position="247"/>
        <end position="265"/>
    </location>
</feature>
<dbReference type="GO" id="GO:0009103">
    <property type="term" value="P:lipopolysaccharide biosynthetic process"/>
    <property type="evidence" value="ECO:0007669"/>
    <property type="project" value="TreeGrafter"/>
</dbReference>
<dbReference type="GO" id="GO:0016020">
    <property type="term" value="C:membrane"/>
    <property type="evidence" value="ECO:0007669"/>
    <property type="project" value="TreeGrafter"/>
</dbReference>
<keyword evidence="4" id="KW-0012">Acyltransferase</keyword>
<feature type="transmembrane region" description="Helical" evidence="1">
    <location>
        <begin position="12"/>
        <end position="30"/>
    </location>
</feature>
<feature type="domain" description="SGNH" evidence="3">
    <location>
        <begin position="409"/>
        <end position="646"/>
    </location>
</feature>
<name>A0A7Y3RMN2_9PROT</name>
<dbReference type="AlphaFoldDB" id="A0A7Y3RMN2"/>
<dbReference type="Proteomes" id="UP000536835">
    <property type="component" value="Unassembled WGS sequence"/>
</dbReference>
<evidence type="ECO:0000313" key="5">
    <source>
        <dbReference type="Proteomes" id="UP000536835"/>
    </source>
</evidence>
<keyword evidence="1" id="KW-1133">Transmembrane helix</keyword>
<keyword evidence="1" id="KW-0472">Membrane</keyword>
<dbReference type="EMBL" id="JABFCX010000003">
    <property type="protein sequence ID" value="NNU16889.1"/>
    <property type="molecule type" value="Genomic_DNA"/>
</dbReference>
<dbReference type="PANTHER" id="PTHR23028">
    <property type="entry name" value="ACETYLTRANSFERASE"/>
    <property type="match status" value="1"/>
</dbReference>
<feature type="transmembrane region" description="Helical" evidence="1">
    <location>
        <begin position="225"/>
        <end position="241"/>
    </location>
</feature>
<evidence type="ECO:0000313" key="4">
    <source>
        <dbReference type="EMBL" id="NNU16889.1"/>
    </source>
</evidence>
<keyword evidence="4" id="KW-0808">Transferase</keyword>
<evidence type="ECO:0000259" key="3">
    <source>
        <dbReference type="Pfam" id="PF19040"/>
    </source>
</evidence>
<dbReference type="InterPro" id="IPR043968">
    <property type="entry name" value="SGNH"/>
</dbReference>
<keyword evidence="1" id="KW-0812">Transmembrane</keyword>
<dbReference type="Pfam" id="PF01757">
    <property type="entry name" value="Acyl_transf_3"/>
    <property type="match status" value="1"/>
</dbReference>